<organism evidence="11 12">
    <name type="scientific">Thermoactinomyces daqus</name>
    <dbReference type="NCBI Taxonomy" id="1329516"/>
    <lineage>
        <taxon>Bacteria</taxon>
        <taxon>Bacillati</taxon>
        <taxon>Bacillota</taxon>
        <taxon>Bacilli</taxon>
        <taxon>Bacillales</taxon>
        <taxon>Thermoactinomycetaceae</taxon>
        <taxon>Thermoactinomyces</taxon>
    </lineage>
</organism>
<dbReference type="Gene3D" id="3.40.190.10">
    <property type="entry name" value="Periplasmic binding protein-like II"/>
    <property type="match status" value="2"/>
</dbReference>
<comment type="function">
    <text evidence="1 8">Tetrapolymerization of the monopyrrole PBG into the hydroxymethylbilane pre-uroporphyrinogen in several discrete steps.</text>
</comment>
<dbReference type="Gene3D" id="3.30.160.40">
    <property type="entry name" value="Porphobilinogen deaminase, C-terminal domain"/>
    <property type="match status" value="1"/>
</dbReference>
<comment type="pathway">
    <text evidence="2">Porphyrin-containing compound metabolism; protoporphyrin-IX biosynthesis; coproporphyrinogen-III from 5-aminolevulinate: step 2/4.</text>
</comment>
<evidence type="ECO:0000313" key="11">
    <source>
        <dbReference type="EMBL" id="MBA4541410.1"/>
    </source>
</evidence>
<dbReference type="InterPro" id="IPR022418">
    <property type="entry name" value="Porphobilinogen_deaminase_C"/>
</dbReference>
<dbReference type="CDD" id="cd13646">
    <property type="entry name" value="PBP2_EcHMBS_like"/>
    <property type="match status" value="1"/>
</dbReference>
<gene>
    <name evidence="8 11" type="primary">hemC</name>
    <name evidence="11" type="ORF">H1164_00590</name>
</gene>
<dbReference type="InterPro" id="IPR022417">
    <property type="entry name" value="Porphobilin_deaminase_N"/>
</dbReference>
<dbReference type="GO" id="GO:0005737">
    <property type="term" value="C:cytoplasm"/>
    <property type="evidence" value="ECO:0007669"/>
    <property type="project" value="UniProtKB-UniRule"/>
</dbReference>
<dbReference type="RefSeq" id="WP_033099238.1">
    <property type="nucleotide sequence ID" value="NZ_JACEIP010000001.1"/>
</dbReference>
<reference evidence="11 12" key="1">
    <citation type="submission" date="2020-07" db="EMBL/GenBank/DDBJ databases">
        <authorList>
            <person name="Feng H."/>
        </authorList>
    </citation>
    <scope>NUCLEOTIDE SEQUENCE [LARGE SCALE GENOMIC DNA]</scope>
    <source>
        <strain evidence="12">s-11</strain>
    </source>
</reference>
<dbReference type="PRINTS" id="PR00151">
    <property type="entry name" value="PORPHBDMNASE"/>
</dbReference>
<dbReference type="FunFam" id="3.40.190.10:FF:000004">
    <property type="entry name" value="Porphobilinogen deaminase"/>
    <property type="match status" value="1"/>
</dbReference>
<evidence type="ECO:0000256" key="7">
    <source>
        <dbReference type="ARBA" id="ARBA00048169"/>
    </source>
</evidence>
<keyword evidence="5 8" id="KW-0808">Transferase</keyword>
<dbReference type="InterPro" id="IPR000860">
    <property type="entry name" value="HemC"/>
</dbReference>
<name>A0A7W2AGR8_9BACL</name>
<evidence type="ECO:0000313" key="12">
    <source>
        <dbReference type="Proteomes" id="UP000530514"/>
    </source>
</evidence>
<protein>
    <recommendedName>
        <fullName evidence="8">Porphobilinogen deaminase</fullName>
        <shortName evidence="8">PBG</shortName>
        <ecNumber evidence="8">2.5.1.61</ecNumber>
    </recommendedName>
    <alternativeName>
        <fullName evidence="8">Hydroxymethylbilane synthase</fullName>
        <shortName evidence="8">HMBS</shortName>
    </alternativeName>
    <alternativeName>
        <fullName evidence="8">Pre-uroporphyrinogen synthase</fullName>
    </alternativeName>
</protein>
<evidence type="ECO:0000256" key="3">
    <source>
        <dbReference type="ARBA" id="ARBA00005638"/>
    </source>
</evidence>
<dbReference type="GO" id="GO:0004418">
    <property type="term" value="F:hydroxymethylbilane synthase activity"/>
    <property type="evidence" value="ECO:0007669"/>
    <property type="project" value="UniProtKB-UniRule"/>
</dbReference>
<evidence type="ECO:0000256" key="1">
    <source>
        <dbReference type="ARBA" id="ARBA00002869"/>
    </source>
</evidence>
<feature type="domain" description="Porphobilinogen deaminase C-terminal" evidence="10">
    <location>
        <begin position="224"/>
        <end position="291"/>
    </location>
</feature>
<dbReference type="Pfam" id="PF01379">
    <property type="entry name" value="Porphobil_deam"/>
    <property type="match status" value="1"/>
</dbReference>
<dbReference type="PIRSF" id="PIRSF001438">
    <property type="entry name" value="4pyrrol_synth_OHMeBilane_synth"/>
    <property type="match status" value="1"/>
</dbReference>
<evidence type="ECO:0000256" key="8">
    <source>
        <dbReference type="HAMAP-Rule" id="MF_00260"/>
    </source>
</evidence>
<keyword evidence="6 8" id="KW-0627">Porphyrin biosynthesis</keyword>
<dbReference type="PANTHER" id="PTHR11557">
    <property type="entry name" value="PORPHOBILINOGEN DEAMINASE"/>
    <property type="match status" value="1"/>
</dbReference>
<evidence type="ECO:0000259" key="10">
    <source>
        <dbReference type="Pfam" id="PF03900"/>
    </source>
</evidence>
<keyword evidence="12" id="KW-1185">Reference proteome</keyword>
<dbReference type="FunFam" id="3.40.190.10:FF:000005">
    <property type="entry name" value="Porphobilinogen deaminase"/>
    <property type="match status" value="1"/>
</dbReference>
<dbReference type="OrthoDB" id="9810298at2"/>
<feature type="domain" description="Porphobilinogen deaminase N-terminal" evidence="9">
    <location>
        <begin position="4"/>
        <end position="210"/>
    </location>
</feature>
<feature type="modified residue" description="S-(dipyrrolylmethanemethyl)cysteine" evidence="8">
    <location>
        <position position="240"/>
    </location>
</feature>
<dbReference type="Pfam" id="PF03900">
    <property type="entry name" value="Porphobil_deamC"/>
    <property type="match status" value="1"/>
</dbReference>
<comment type="subunit">
    <text evidence="4 8">Monomer.</text>
</comment>
<dbReference type="GO" id="GO:0006782">
    <property type="term" value="P:protoporphyrinogen IX biosynthetic process"/>
    <property type="evidence" value="ECO:0007669"/>
    <property type="project" value="UniProtKB-UniRule"/>
</dbReference>
<evidence type="ECO:0000256" key="6">
    <source>
        <dbReference type="ARBA" id="ARBA00023244"/>
    </source>
</evidence>
<dbReference type="PANTHER" id="PTHR11557:SF0">
    <property type="entry name" value="PORPHOBILINOGEN DEAMINASE"/>
    <property type="match status" value="1"/>
</dbReference>
<comment type="similarity">
    <text evidence="3 8">Belongs to the HMBS family.</text>
</comment>
<comment type="caution">
    <text evidence="11">The sequence shown here is derived from an EMBL/GenBank/DDBJ whole genome shotgun (WGS) entry which is preliminary data.</text>
</comment>
<dbReference type="SUPFAM" id="SSF53850">
    <property type="entry name" value="Periplasmic binding protein-like II"/>
    <property type="match status" value="1"/>
</dbReference>
<dbReference type="Proteomes" id="UP000530514">
    <property type="component" value="Unassembled WGS sequence"/>
</dbReference>
<comment type="miscellaneous">
    <text evidence="8">The porphobilinogen subunits are added to the dipyrromethane group.</text>
</comment>
<dbReference type="AlphaFoldDB" id="A0A7W2AGR8"/>
<dbReference type="HAMAP" id="MF_00260">
    <property type="entry name" value="Porphobil_deam"/>
    <property type="match status" value="1"/>
</dbReference>
<evidence type="ECO:0000256" key="4">
    <source>
        <dbReference type="ARBA" id="ARBA00011245"/>
    </source>
</evidence>
<comment type="catalytic activity">
    <reaction evidence="7 8">
        <text>4 porphobilinogen + H2O = hydroxymethylbilane + 4 NH4(+)</text>
        <dbReference type="Rhea" id="RHEA:13185"/>
        <dbReference type="ChEBI" id="CHEBI:15377"/>
        <dbReference type="ChEBI" id="CHEBI:28938"/>
        <dbReference type="ChEBI" id="CHEBI:57845"/>
        <dbReference type="ChEBI" id="CHEBI:58126"/>
        <dbReference type="EC" id="2.5.1.61"/>
    </reaction>
</comment>
<dbReference type="InterPro" id="IPR036803">
    <property type="entry name" value="Porphobilinogen_deaminase_C_sf"/>
</dbReference>
<dbReference type="EC" id="2.5.1.61" evidence="8"/>
<dbReference type="SUPFAM" id="SSF54782">
    <property type="entry name" value="Porphobilinogen deaminase (hydroxymethylbilane synthase), C-terminal domain"/>
    <property type="match status" value="1"/>
</dbReference>
<evidence type="ECO:0000256" key="2">
    <source>
        <dbReference type="ARBA" id="ARBA00004735"/>
    </source>
</evidence>
<proteinExistence type="inferred from homology"/>
<comment type="cofactor">
    <cofactor evidence="8">
        <name>dipyrromethane</name>
        <dbReference type="ChEBI" id="CHEBI:60342"/>
    </cofactor>
    <text evidence="8">Binds 1 dipyrromethane group covalently.</text>
</comment>
<evidence type="ECO:0000259" key="9">
    <source>
        <dbReference type="Pfam" id="PF01379"/>
    </source>
</evidence>
<dbReference type="EMBL" id="JACEIP010000001">
    <property type="protein sequence ID" value="MBA4541410.1"/>
    <property type="molecule type" value="Genomic_DNA"/>
</dbReference>
<dbReference type="NCBIfam" id="TIGR00212">
    <property type="entry name" value="hemC"/>
    <property type="match status" value="1"/>
</dbReference>
<accession>A0A7W2AGR8</accession>
<sequence>MRSLIVGTRKSQLAMTQTSWVVDRLKEVKPGLEVRMEKIVTKGDRILNVTLSKVGGKGLFVKEIEQALLDGRIDFAVHSMKDLPGEMPEGLVIGAIPRRENPRDVLLSRDGKMLAELPPGSVVGTSSLRRQAQILASRPDLRVEPVRGNLDTRIRKMREGQFDAIVLAAAGLYRMDWQSEICEELPINVMLPAVGQGALAIQCREDDHELLSLLAGINHEQTARAVRAERAFLVAFEGSCHMPLAAYAEVDGEEVHLTGLVAQPDGKEVIKKSMRGKDEWAVGKQLAKEMRELGAGQLLALSERS</sequence>
<evidence type="ECO:0000256" key="5">
    <source>
        <dbReference type="ARBA" id="ARBA00022679"/>
    </source>
</evidence>